<proteinExistence type="predicted"/>
<evidence type="ECO:0000256" key="1">
    <source>
        <dbReference type="SAM" id="MobiDB-lite"/>
    </source>
</evidence>
<sequence length="255" mass="27436">MTGARNAVRDLCAADGAGLLIKVAARLDALPYPLPRSATSLELAAAAESFVTLADDARDILYAASESAEMTGYACHNGRHSEQDTKSPIEDCKQDSSAATATPLSSKQGAYGANEAFREKRGGAVRHNERAIAHAEKSIPKDFELWRAACPEFAHYEPVRSIEQAAVIGAELLRACGLAQRAFDGAASSIGAVNAGLVALFVYQRHADGERPGGTPIRSPGGLFVSLIREIEQGRNDIGRVLKTMRKRHRMERRH</sequence>
<evidence type="ECO:0000313" key="3">
    <source>
        <dbReference type="Proteomes" id="UP001144323"/>
    </source>
</evidence>
<comment type="caution">
    <text evidence="2">The sequence shown here is derived from an EMBL/GenBank/DDBJ whole genome shotgun (WGS) entry which is preliminary data.</text>
</comment>
<reference evidence="2" key="1">
    <citation type="journal article" date="2023" name="Int. J. Syst. Evol. Microbiol.">
        <title>Methylocystis iwaonis sp. nov., a type II methane-oxidizing bacterium from surface soil of a rice paddy field in Japan, and emended description of the genus Methylocystis (ex Whittenbury et al. 1970) Bowman et al. 1993.</title>
        <authorList>
            <person name="Kaise H."/>
            <person name="Sawadogo J.B."/>
            <person name="Alam M.S."/>
            <person name="Ueno C."/>
            <person name="Dianou D."/>
            <person name="Shinjo R."/>
            <person name="Asakawa S."/>
        </authorList>
    </citation>
    <scope>NUCLEOTIDE SEQUENCE</scope>
    <source>
        <strain evidence="2">LMG27198</strain>
    </source>
</reference>
<name>A0A9W6GZM7_9HYPH</name>
<protein>
    <submittedName>
        <fullName evidence="2">Uncharacterized protein</fullName>
    </submittedName>
</protein>
<feature type="compositionally biased region" description="Polar residues" evidence="1">
    <location>
        <begin position="95"/>
        <end position="105"/>
    </location>
</feature>
<organism evidence="2 3">
    <name type="scientific">Methylocystis echinoides</name>
    <dbReference type="NCBI Taxonomy" id="29468"/>
    <lineage>
        <taxon>Bacteria</taxon>
        <taxon>Pseudomonadati</taxon>
        <taxon>Pseudomonadota</taxon>
        <taxon>Alphaproteobacteria</taxon>
        <taxon>Hyphomicrobiales</taxon>
        <taxon>Methylocystaceae</taxon>
        <taxon>Methylocystis</taxon>
    </lineage>
</organism>
<feature type="region of interest" description="Disordered" evidence="1">
    <location>
        <begin position="76"/>
        <end position="105"/>
    </location>
</feature>
<accession>A0A9W6GZM7</accession>
<keyword evidence="3" id="KW-1185">Reference proteome</keyword>
<dbReference type="AlphaFoldDB" id="A0A9W6GZM7"/>
<gene>
    <name evidence="2" type="ORF">LMG27198_47670</name>
</gene>
<evidence type="ECO:0000313" key="2">
    <source>
        <dbReference type="EMBL" id="GLI95775.1"/>
    </source>
</evidence>
<dbReference type="EMBL" id="BSEC01000005">
    <property type="protein sequence ID" value="GLI95775.1"/>
    <property type="molecule type" value="Genomic_DNA"/>
</dbReference>
<dbReference type="Proteomes" id="UP001144323">
    <property type="component" value="Unassembled WGS sequence"/>
</dbReference>
<feature type="compositionally biased region" description="Basic and acidic residues" evidence="1">
    <location>
        <begin position="79"/>
        <end position="94"/>
    </location>
</feature>